<evidence type="ECO:0000313" key="4">
    <source>
        <dbReference type="Proteomes" id="UP000320672"/>
    </source>
</evidence>
<name>A0A517MNA0_9BACT</name>
<dbReference type="PANTHER" id="PTHR34473:SF2">
    <property type="entry name" value="UPF0699 TRANSMEMBRANE PROTEIN YDBT"/>
    <property type="match status" value="1"/>
</dbReference>
<dbReference type="InterPro" id="IPR005182">
    <property type="entry name" value="YdbS-like_PH"/>
</dbReference>
<reference evidence="3 4" key="1">
    <citation type="submission" date="2019-02" db="EMBL/GenBank/DDBJ databases">
        <title>Deep-cultivation of Planctomycetes and their phenomic and genomic characterization uncovers novel biology.</title>
        <authorList>
            <person name="Wiegand S."/>
            <person name="Jogler M."/>
            <person name="Boedeker C."/>
            <person name="Pinto D."/>
            <person name="Vollmers J."/>
            <person name="Rivas-Marin E."/>
            <person name="Kohn T."/>
            <person name="Peeters S.H."/>
            <person name="Heuer A."/>
            <person name="Rast P."/>
            <person name="Oberbeckmann S."/>
            <person name="Bunk B."/>
            <person name="Jeske O."/>
            <person name="Meyerdierks A."/>
            <person name="Storesund J.E."/>
            <person name="Kallscheuer N."/>
            <person name="Luecker S."/>
            <person name="Lage O.M."/>
            <person name="Pohl T."/>
            <person name="Merkel B.J."/>
            <person name="Hornburger P."/>
            <person name="Mueller R.-W."/>
            <person name="Bruemmer F."/>
            <person name="Labrenz M."/>
            <person name="Spormann A.M."/>
            <person name="Op den Camp H."/>
            <person name="Overmann J."/>
            <person name="Amann R."/>
            <person name="Jetten M.S.M."/>
            <person name="Mascher T."/>
            <person name="Medema M.H."/>
            <person name="Devos D.P."/>
            <person name="Kaster A.-K."/>
            <person name="Ovreas L."/>
            <person name="Rohde M."/>
            <person name="Galperin M.Y."/>
            <person name="Jogler C."/>
        </authorList>
    </citation>
    <scope>NUCLEOTIDE SEQUENCE [LARGE SCALE GENOMIC DNA]</scope>
    <source>
        <strain evidence="3 4">FF011L</strain>
    </source>
</reference>
<evidence type="ECO:0000256" key="1">
    <source>
        <dbReference type="SAM" id="Phobius"/>
    </source>
</evidence>
<keyword evidence="1" id="KW-1133">Transmembrane helix</keyword>
<dbReference type="EMBL" id="CP036262">
    <property type="protein sequence ID" value="QDS96257.1"/>
    <property type="molecule type" value="Genomic_DNA"/>
</dbReference>
<dbReference type="AlphaFoldDB" id="A0A517MNA0"/>
<dbReference type="Proteomes" id="UP000320672">
    <property type="component" value="Chromosome"/>
</dbReference>
<keyword evidence="1" id="KW-0472">Membrane</keyword>
<keyword evidence="4" id="KW-1185">Reference proteome</keyword>
<dbReference type="RefSeq" id="WP_145354427.1">
    <property type="nucleotide sequence ID" value="NZ_CP036262.1"/>
</dbReference>
<proteinExistence type="predicted"/>
<dbReference type="KEGG" id="rml:FF011L_50650"/>
<feature type="domain" description="YdbS-like PH" evidence="2">
    <location>
        <begin position="47"/>
        <end position="125"/>
    </location>
</feature>
<keyword evidence="1" id="KW-0812">Transmembrane</keyword>
<evidence type="ECO:0000259" key="2">
    <source>
        <dbReference type="Pfam" id="PF03703"/>
    </source>
</evidence>
<accession>A0A517MNA0</accession>
<dbReference type="OrthoDB" id="5382945at2"/>
<gene>
    <name evidence="3" type="ORF">FF011L_50650</name>
</gene>
<evidence type="ECO:0000313" key="3">
    <source>
        <dbReference type="EMBL" id="QDS96257.1"/>
    </source>
</evidence>
<feature type="transmembrane region" description="Helical" evidence="1">
    <location>
        <begin position="24"/>
        <end position="45"/>
    </location>
</feature>
<sequence>MNTTQNEPFDVTKIVRPDPALMRYYVLCALATGPMFPVTLGILLCRYYTLRFRFDDAGITLCWGVLFRRETYLTYKRIQDIHLNRNLVERWLGLATLSVETASGSSTPEMKIEGVLQADRLRDYLYSQMRGTRSGTPEPIEARLANDPEKHDEVLELLTSIRDQLSTRLASDRSNEGSA</sequence>
<dbReference type="Pfam" id="PF03703">
    <property type="entry name" value="bPH_2"/>
    <property type="match status" value="1"/>
</dbReference>
<dbReference type="PANTHER" id="PTHR34473">
    <property type="entry name" value="UPF0699 TRANSMEMBRANE PROTEIN YDBS"/>
    <property type="match status" value="1"/>
</dbReference>
<organism evidence="3 4">
    <name type="scientific">Roseimaritima multifibrata</name>
    <dbReference type="NCBI Taxonomy" id="1930274"/>
    <lineage>
        <taxon>Bacteria</taxon>
        <taxon>Pseudomonadati</taxon>
        <taxon>Planctomycetota</taxon>
        <taxon>Planctomycetia</taxon>
        <taxon>Pirellulales</taxon>
        <taxon>Pirellulaceae</taxon>
        <taxon>Roseimaritima</taxon>
    </lineage>
</organism>
<protein>
    <submittedName>
        <fullName evidence="3">Bacterial membrane flanked domain protein</fullName>
    </submittedName>
</protein>